<dbReference type="SUPFAM" id="SSF55816">
    <property type="entry name" value="5'-nucleotidase (syn. UDP-sugar hydrolase), C-terminal domain"/>
    <property type="match status" value="1"/>
</dbReference>
<evidence type="ECO:0000256" key="5">
    <source>
        <dbReference type="ARBA" id="ARBA00022525"/>
    </source>
</evidence>
<evidence type="ECO:0000256" key="8">
    <source>
        <dbReference type="ARBA" id="ARBA00022729"/>
    </source>
</evidence>
<dbReference type="InterPro" id="IPR004843">
    <property type="entry name" value="Calcineurin-like_PHP"/>
</dbReference>
<evidence type="ECO:0000256" key="6">
    <source>
        <dbReference type="ARBA" id="ARBA00022656"/>
    </source>
</evidence>
<keyword evidence="10 12" id="KW-0378">Hydrolase</keyword>
<evidence type="ECO:0000256" key="13">
    <source>
        <dbReference type="SAM" id="Phobius"/>
    </source>
</evidence>
<dbReference type="FunFam" id="3.90.780.10:FF:000004">
    <property type="entry name" value="UDP-sugar hydrolase, putative"/>
    <property type="match status" value="1"/>
</dbReference>
<keyword evidence="7" id="KW-0479">Metal-binding</keyword>
<evidence type="ECO:0000259" key="14">
    <source>
        <dbReference type="Pfam" id="PF00149"/>
    </source>
</evidence>
<evidence type="ECO:0000313" key="17">
    <source>
        <dbReference type="RefSeq" id="XP_025409806.1"/>
    </source>
</evidence>
<evidence type="ECO:0000313" key="16">
    <source>
        <dbReference type="Proteomes" id="UP000694846"/>
    </source>
</evidence>
<dbReference type="PRINTS" id="PR01607">
    <property type="entry name" value="APYRASEFAMLY"/>
</dbReference>
<dbReference type="GO" id="GO:0046872">
    <property type="term" value="F:metal ion binding"/>
    <property type="evidence" value="ECO:0007669"/>
    <property type="project" value="UniProtKB-KW"/>
</dbReference>
<dbReference type="InterPro" id="IPR008334">
    <property type="entry name" value="5'-Nucleotdase_C"/>
</dbReference>
<keyword evidence="9 12" id="KW-0547">Nucleotide-binding</keyword>
<evidence type="ECO:0000256" key="12">
    <source>
        <dbReference type="RuleBase" id="RU362119"/>
    </source>
</evidence>
<feature type="domain" description="5'-Nucleotidase C-terminal" evidence="15">
    <location>
        <begin position="379"/>
        <end position="554"/>
    </location>
</feature>
<dbReference type="AlphaFoldDB" id="A0A8B8FH06"/>
<dbReference type="PANTHER" id="PTHR11575">
    <property type="entry name" value="5'-NUCLEOTIDASE-RELATED"/>
    <property type="match status" value="1"/>
</dbReference>
<dbReference type="GO" id="GO:0000166">
    <property type="term" value="F:nucleotide binding"/>
    <property type="evidence" value="ECO:0007669"/>
    <property type="project" value="UniProtKB-KW"/>
</dbReference>
<keyword evidence="11" id="KW-1199">Hemostasis impairing toxin</keyword>
<dbReference type="Gene3D" id="3.90.780.10">
    <property type="entry name" value="5'-Nucleotidase, C-terminal domain"/>
    <property type="match status" value="1"/>
</dbReference>
<accession>A0A8B8FH06</accession>
<organism evidence="16 17">
    <name type="scientific">Sipha flava</name>
    <name type="common">yellow sugarcane aphid</name>
    <dbReference type="NCBI Taxonomy" id="143950"/>
    <lineage>
        <taxon>Eukaryota</taxon>
        <taxon>Metazoa</taxon>
        <taxon>Ecdysozoa</taxon>
        <taxon>Arthropoda</taxon>
        <taxon>Hexapoda</taxon>
        <taxon>Insecta</taxon>
        <taxon>Pterygota</taxon>
        <taxon>Neoptera</taxon>
        <taxon>Paraneoptera</taxon>
        <taxon>Hemiptera</taxon>
        <taxon>Sternorrhyncha</taxon>
        <taxon>Aphidomorpha</taxon>
        <taxon>Aphidoidea</taxon>
        <taxon>Aphididae</taxon>
        <taxon>Sipha</taxon>
    </lineage>
</organism>
<keyword evidence="16" id="KW-1185">Reference proteome</keyword>
<comment type="similarity">
    <text evidence="3 12">Belongs to the 5'-nucleotidase family.</text>
</comment>
<keyword evidence="13" id="KW-0472">Membrane</keyword>
<evidence type="ECO:0000256" key="4">
    <source>
        <dbReference type="ARBA" id="ARBA00022442"/>
    </source>
</evidence>
<evidence type="ECO:0000256" key="7">
    <source>
        <dbReference type="ARBA" id="ARBA00022723"/>
    </source>
</evidence>
<dbReference type="OrthoDB" id="7722975at2759"/>
<keyword evidence="13" id="KW-1133">Transmembrane helix</keyword>
<evidence type="ECO:0000259" key="15">
    <source>
        <dbReference type="Pfam" id="PF02872"/>
    </source>
</evidence>
<dbReference type="GO" id="GO:0005615">
    <property type="term" value="C:extracellular space"/>
    <property type="evidence" value="ECO:0007669"/>
    <property type="project" value="UniProtKB-ARBA"/>
</dbReference>
<evidence type="ECO:0000256" key="3">
    <source>
        <dbReference type="ARBA" id="ARBA00006654"/>
    </source>
</evidence>
<dbReference type="FunFam" id="3.60.21.10:FF:000020">
    <property type="entry name" value="NT5E isoform 4"/>
    <property type="match status" value="1"/>
</dbReference>
<dbReference type="InterPro" id="IPR006146">
    <property type="entry name" value="5'-Nucleotdase_CS"/>
</dbReference>
<dbReference type="Pfam" id="PF00149">
    <property type="entry name" value="Metallophos"/>
    <property type="match status" value="1"/>
</dbReference>
<keyword evidence="8" id="KW-0732">Signal</keyword>
<dbReference type="GO" id="GO:0090729">
    <property type="term" value="F:toxin activity"/>
    <property type="evidence" value="ECO:0007669"/>
    <property type="project" value="UniProtKB-KW"/>
</dbReference>
<keyword evidence="4" id="KW-1201">Platelet aggregation inhibiting toxin</keyword>
<keyword evidence="6" id="KW-0800">Toxin</keyword>
<dbReference type="GO" id="GO:0005886">
    <property type="term" value="C:plasma membrane"/>
    <property type="evidence" value="ECO:0007669"/>
    <property type="project" value="TreeGrafter"/>
</dbReference>
<reference evidence="17" key="1">
    <citation type="submission" date="2025-08" db="UniProtKB">
        <authorList>
            <consortium name="RefSeq"/>
        </authorList>
    </citation>
    <scope>IDENTIFICATION</scope>
    <source>
        <tissue evidence="17">Whole body</tissue>
    </source>
</reference>
<name>A0A8B8FH06_9HEMI</name>
<dbReference type="PANTHER" id="PTHR11575:SF24">
    <property type="entry name" value="5'-NUCLEOTIDASE"/>
    <property type="match status" value="1"/>
</dbReference>
<evidence type="ECO:0000256" key="9">
    <source>
        <dbReference type="ARBA" id="ARBA00022741"/>
    </source>
</evidence>
<keyword evidence="5" id="KW-0964">Secreted</keyword>
<dbReference type="GO" id="GO:0006196">
    <property type="term" value="P:AMP catabolic process"/>
    <property type="evidence" value="ECO:0007669"/>
    <property type="project" value="TreeGrafter"/>
</dbReference>
<dbReference type="GeneID" id="112683128"/>
<dbReference type="RefSeq" id="XP_025409806.1">
    <property type="nucleotide sequence ID" value="XM_025554021.1"/>
</dbReference>
<dbReference type="Gene3D" id="3.60.21.10">
    <property type="match status" value="1"/>
</dbReference>
<comment type="subcellular location">
    <subcellularLocation>
        <location evidence="2">Secreted</location>
    </subcellularLocation>
</comment>
<dbReference type="Proteomes" id="UP000694846">
    <property type="component" value="Unplaced"/>
</dbReference>
<dbReference type="InterPro" id="IPR036907">
    <property type="entry name" value="5'-Nucleotdase_C_sf"/>
</dbReference>
<dbReference type="PROSITE" id="PS00785">
    <property type="entry name" value="5_NUCLEOTIDASE_1"/>
    <property type="match status" value="1"/>
</dbReference>
<evidence type="ECO:0000256" key="11">
    <source>
        <dbReference type="ARBA" id="ARBA00023240"/>
    </source>
</evidence>
<gene>
    <name evidence="17" type="primary">LOC112683128</name>
</gene>
<feature type="domain" description="Calcineurin-like phosphoesterase" evidence="14">
    <location>
        <begin position="66"/>
        <end position="286"/>
    </location>
</feature>
<dbReference type="InterPro" id="IPR006179">
    <property type="entry name" value="5_nucleotidase/apyrase"/>
</dbReference>
<dbReference type="InterPro" id="IPR029052">
    <property type="entry name" value="Metallo-depent_PP-like"/>
</dbReference>
<dbReference type="PROSITE" id="PS00786">
    <property type="entry name" value="5_NUCLEOTIDASE_2"/>
    <property type="match status" value="1"/>
</dbReference>
<evidence type="ECO:0000256" key="1">
    <source>
        <dbReference type="ARBA" id="ARBA00000815"/>
    </source>
</evidence>
<dbReference type="Pfam" id="PF02872">
    <property type="entry name" value="5_nucleotid_C"/>
    <property type="match status" value="1"/>
</dbReference>
<proteinExistence type="inferred from homology"/>
<dbReference type="SUPFAM" id="SSF56300">
    <property type="entry name" value="Metallo-dependent phosphatases"/>
    <property type="match status" value="1"/>
</dbReference>
<feature type="transmembrane region" description="Helical" evidence="13">
    <location>
        <begin position="42"/>
        <end position="67"/>
    </location>
</feature>
<comment type="catalytic activity">
    <reaction evidence="1">
        <text>a ribonucleoside 5'-phosphate + H2O = a ribonucleoside + phosphate</text>
        <dbReference type="Rhea" id="RHEA:12484"/>
        <dbReference type="ChEBI" id="CHEBI:15377"/>
        <dbReference type="ChEBI" id="CHEBI:18254"/>
        <dbReference type="ChEBI" id="CHEBI:43474"/>
        <dbReference type="ChEBI" id="CHEBI:58043"/>
        <dbReference type="EC" id="3.1.3.5"/>
    </reaction>
</comment>
<evidence type="ECO:0000256" key="10">
    <source>
        <dbReference type="ARBA" id="ARBA00022801"/>
    </source>
</evidence>
<evidence type="ECO:0000256" key="2">
    <source>
        <dbReference type="ARBA" id="ARBA00004613"/>
    </source>
</evidence>
<keyword evidence="13" id="KW-0812">Transmembrane</keyword>
<protein>
    <submittedName>
        <fullName evidence="17">Protein 5NUC-like</fullName>
    </submittedName>
</protein>
<dbReference type="CDD" id="cd07409">
    <property type="entry name" value="MPP_CD73_N"/>
    <property type="match status" value="1"/>
</dbReference>
<dbReference type="GO" id="GO:0008253">
    <property type="term" value="F:5'-nucleotidase activity"/>
    <property type="evidence" value="ECO:0007669"/>
    <property type="project" value="UniProtKB-EC"/>
</dbReference>
<sequence>MYRSRLSANGYNTSFAYSERRASIHAIIFLFVKKDFYCTMRLLFLCVAFVVTHLASCVTADLDLVLLHTNDMHSRFDETDIYCNECREDDAVKGQCYGGFARVAQVVKDEKKKAEEKNLPSLFMVAGDTFQGTPYFSFFKWQPVVDFIKQLQPDVMTLGNHEFDDGIDSLVSYLNGIQDIPTVVSNLNMTLEPDLDKFITRSFVFEKNNTKVGIVGYLTTDTPHISSTGAVEFLDEVKSLKIETKKLRESGVNIIIGLGHSGIEIDKIIAKEVEDIDLIVGGHSHTFLYSGKPPSIEKPYGTYPLYVTNVKNKTVPILQVYANTKYIGKVDIHFNSNGDLVSINGSPILLNNEIKQDPSMLTVIDKWKPSVTKITNVTVGRTTVELLNNCHLMECNIGNLIADSFVYYNVLKKKNYDEYWTDAPIGVIQSGSIRTTLNETDHDGYITLGQLINVSPFANKLVKVTISGASLLEAFEHSVFNYVLHNGGRNFLQVSGVLVEFDLSQKPGHRVSSLYLRCGDCSVPKFDPVILTANYTLVISDYLTDGGDNFNAFKKTVKKNEILSVEDYNATAMYMESISPITIGIENRIIIKTSNSKASNTTTKNYQLFLFVMSVIIYYNL</sequence>